<dbReference type="OrthoDB" id="3874473at2759"/>
<organism evidence="2 3">
    <name type="scientific">Aureobasidium uvarum</name>
    <dbReference type="NCBI Taxonomy" id="2773716"/>
    <lineage>
        <taxon>Eukaryota</taxon>
        <taxon>Fungi</taxon>
        <taxon>Dikarya</taxon>
        <taxon>Ascomycota</taxon>
        <taxon>Pezizomycotina</taxon>
        <taxon>Dothideomycetes</taxon>
        <taxon>Dothideomycetidae</taxon>
        <taxon>Dothideales</taxon>
        <taxon>Saccotheciaceae</taxon>
        <taxon>Aureobasidium</taxon>
    </lineage>
</organism>
<evidence type="ECO:0000256" key="1">
    <source>
        <dbReference type="SAM" id="MobiDB-lite"/>
    </source>
</evidence>
<feature type="region of interest" description="Disordered" evidence="1">
    <location>
        <begin position="159"/>
        <end position="180"/>
    </location>
</feature>
<gene>
    <name evidence="2" type="ORF">AWRI4620_LOCUS5679</name>
</gene>
<keyword evidence="3" id="KW-1185">Reference proteome</keyword>
<comment type="caution">
    <text evidence="2">The sequence shown here is derived from an EMBL/GenBank/DDBJ whole genome shotgun (WGS) entry which is preliminary data.</text>
</comment>
<evidence type="ECO:0000313" key="2">
    <source>
        <dbReference type="EMBL" id="CAD0111424.1"/>
    </source>
</evidence>
<dbReference type="AlphaFoldDB" id="A0A9N8KIF8"/>
<proteinExistence type="predicted"/>
<feature type="compositionally biased region" description="Polar residues" evidence="1">
    <location>
        <begin position="159"/>
        <end position="176"/>
    </location>
</feature>
<evidence type="ECO:0000313" key="3">
    <source>
        <dbReference type="Proteomes" id="UP000745764"/>
    </source>
</evidence>
<reference evidence="2" key="1">
    <citation type="submission" date="2020-06" db="EMBL/GenBank/DDBJ databases">
        <authorList>
            <person name="Onetto C."/>
        </authorList>
    </citation>
    <scope>NUCLEOTIDE SEQUENCE</scope>
</reference>
<sequence length="203" mass="22525">MSTPINAGMARLSLAAAGNNEEGARKPFPAAAQPMEAERPSSSFISRRDLALASLAHANIADMEPVRQAILDYRFFARDGTRLNLGWTIQDSNLECNHPGPWTDFRGQRVPLPRPVYYNQMFDEEGVLLCEDGRSGEKCRVWHPGFFTATSAIPMSAESARSSIKSQSTTPSTASVLQRRREMRSVPASVRITLWLRSSLRIS</sequence>
<protein>
    <submittedName>
        <fullName evidence="2">Uncharacterized protein</fullName>
    </submittedName>
</protein>
<dbReference type="EMBL" id="CAINUL010000009">
    <property type="protein sequence ID" value="CAD0111424.1"/>
    <property type="molecule type" value="Genomic_DNA"/>
</dbReference>
<accession>A0A9N8KIF8</accession>
<dbReference type="Proteomes" id="UP000745764">
    <property type="component" value="Unassembled WGS sequence"/>
</dbReference>
<name>A0A9N8KIF8_9PEZI</name>